<dbReference type="VEuPathDB" id="ToxoDB:LOC34622666"/>
<evidence type="ECO:0000313" key="3">
    <source>
        <dbReference type="EMBL" id="OEH78527.1"/>
    </source>
</evidence>
<gene>
    <name evidence="3" type="ORF">cyc_06524</name>
</gene>
<dbReference type="GO" id="GO:0003723">
    <property type="term" value="F:RNA binding"/>
    <property type="evidence" value="ECO:0007669"/>
    <property type="project" value="InterPro"/>
</dbReference>
<reference evidence="3 4" key="1">
    <citation type="journal article" date="2016" name="BMC Genomics">
        <title>Comparative genomics reveals Cyclospora cayetanensis possesses coccidia-like metabolism and invasion components but unique surface antigens.</title>
        <authorList>
            <person name="Liu S."/>
            <person name="Wang L."/>
            <person name="Zheng H."/>
            <person name="Xu Z."/>
            <person name="Roellig D.M."/>
            <person name="Li N."/>
            <person name="Frace M.A."/>
            <person name="Tang K."/>
            <person name="Arrowood M.J."/>
            <person name="Moss D.M."/>
            <person name="Zhang L."/>
            <person name="Feng Y."/>
            <person name="Xiao L."/>
        </authorList>
    </citation>
    <scope>NUCLEOTIDE SEQUENCE [LARGE SCALE GENOMIC DNA]</scope>
    <source>
        <strain evidence="3 4">CHN_HEN01</strain>
    </source>
</reference>
<dbReference type="AlphaFoldDB" id="A0A1D3D4Y9"/>
<dbReference type="GO" id="GO:0005840">
    <property type="term" value="C:ribosome"/>
    <property type="evidence" value="ECO:0007669"/>
    <property type="project" value="UniProtKB-KW"/>
</dbReference>
<keyword evidence="3" id="KW-0689">Ribosomal protein</keyword>
<dbReference type="SUPFAM" id="SSF55315">
    <property type="entry name" value="L30e-like"/>
    <property type="match status" value="1"/>
</dbReference>
<dbReference type="InterPro" id="IPR004038">
    <property type="entry name" value="Ribosomal_eL8/eL30/eS12/Gad45"/>
</dbReference>
<dbReference type="Gene3D" id="3.30.1330.30">
    <property type="match status" value="1"/>
</dbReference>
<dbReference type="OrthoDB" id="354412at2759"/>
<keyword evidence="2" id="KW-0687">Ribonucleoprotein</keyword>
<organism evidence="3 4">
    <name type="scientific">Cyclospora cayetanensis</name>
    <dbReference type="NCBI Taxonomy" id="88456"/>
    <lineage>
        <taxon>Eukaryota</taxon>
        <taxon>Sar</taxon>
        <taxon>Alveolata</taxon>
        <taxon>Apicomplexa</taxon>
        <taxon>Conoidasida</taxon>
        <taxon>Coccidia</taxon>
        <taxon>Eucoccidiorida</taxon>
        <taxon>Eimeriorina</taxon>
        <taxon>Eimeriidae</taxon>
        <taxon>Cyclospora</taxon>
    </lineage>
</organism>
<comment type="similarity">
    <text evidence="1">Belongs to the eukaryotic ribosomal protein eL8 family.</text>
</comment>
<keyword evidence="4" id="KW-1185">Reference proteome</keyword>
<comment type="caution">
    <text evidence="3">The sequence shown here is derived from an EMBL/GenBank/DDBJ whole genome shotgun (WGS) entry which is preliminary data.</text>
</comment>
<evidence type="ECO:0000256" key="2">
    <source>
        <dbReference type="ARBA" id="ARBA00023274"/>
    </source>
</evidence>
<evidence type="ECO:0000313" key="4">
    <source>
        <dbReference type="Proteomes" id="UP000095192"/>
    </source>
</evidence>
<dbReference type="EMBL" id="JROU02000702">
    <property type="protein sequence ID" value="OEH78527.1"/>
    <property type="molecule type" value="Genomic_DNA"/>
</dbReference>
<dbReference type="InterPro" id="IPR029064">
    <property type="entry name" value="Ribosomal_eL30-like_sf"/>
</dbReference>
<dbReference type="InterPro" id="IPR050257">
    <property type="entry name" value="eL8/uL1-like"/>
</dbReference>
<dbReference type="GeneID" id="34622666"/>
<dbReference type="Pfam" id="PF01248">
    <property type="entry name" value="Ribosomal_L7Ae"/>
    <property type="match status" value="1"/>
</dbReference>
<dbReference type="InterPro" id="IPR018492">
    <property type="entry name" value="Ribosomal_eL8/Nhp2"/>
</dbReference>
<name>A0A1D3D4Y9_9EIME</name>
<dbReference type="GO" id="GO:1990904">
    <property type="term" value="C:ribonucleoprotein complex"/>
    <property type="evidence" value="ECO:0007669"/>
    <property type="project" value="UniProtKB-KW"/>
</dbReference>
<dbReference type="PRINTS" id="PR00881">
    <property type="entry name" value="L7ARS6FAMILY"/>
</dbReference>
<proteinExistence type="inferred from homology"/>
<dbReference type="Proteomes" id="UP000095192">
    <property type="component" value="Unassembled WGS sequence"/>
</dbReference>
<protein>
    <submittedName>
        <fullName evidence="3">60s ribosomal protein</fullName>
    </submittedName>
</protein>
<dbReference type="PANTHER" id="PTHR23105">
    <property type="entry name" value="RIBOSOMAL PROTEIN L7AE FAMILY MEMBER"/>
    <property type="match status" value="1"/>
</dbReference>
<accession>A0A1D3D4Y9</accession>
<sequence length="173" mass="19122">MSEAQPAAPVPFVSPVAEPLLDGKALRRSLKLIQAVSVVERGCRSKSKEGSRPRKAVRLLRRGVHEVTKSLKKGETGIVFFASDVYPIEILAHIPILCEEKGVPYAYICPKKALGHAFRSKRPASVIMLAPPPSTSKKGLVNEEGESRDEEIEDLQGAFEKVERTIRKNHPYL</sequence>
<dbReference type="VEuPathDB" id="ToxoDB:cyc_06524"/>
<evidence type="ECO:0000256" key="1">
    <source>
        <dbReference type="ARBA" id="ARBA00007337"/>
    </source>
</evidence>